<feature type="transmembrane region" description="Helical" evidence="1">
    <location>
        <begin position="44"/>
        <end position="76"/>
    </location>
</feature>
<evidence type="ECO:0000313" key="3">
    <source>
        <dbReference type="Proteomes" id="UP001161389"/>
    </source>
</evidence>
<evidence type="ECO:0000313" key="2">
    <source>
        <dbReference type="EMBL" id="GLQ33290.1"/>
    </source>
</evidence>
<dbReference type="RefSeq" id="WP_284383663.1">
    <property type="nucleotide sequence ID" value="NZ_BSNM01000026.1"/>
</dbReference>
<sequence length="79" mass="8985">MTKTLLLLIYTLRNYLVDCEWEPIAHGNQRVILRRKREGRVRTLWLFASGAMMAVPTLGSVIAIGFASLFLTFAIMDGR</sequence>
<keyword evidence="1" id="KW-0812">Transmembrane</keyword>
<gene>
    <name evidence="2" type="ORF">GCM10007876_37700</name>
</gene>
<name>A0AA37SE01_9GAMM</name>
<reference evidence="2" key="1">
    <citation type="journal article" date="2014" name="Int. J. Syst. Evol. Microbiol.">
        <title>Complete genome sequence of Corynebacterium casei LMG S-19264T (=DSM 44701T), isolated from a smear-ripened cheese.</title>
        <authorList>
            <consortium name="US DOE Joint Genome Institute (JGI-PGF)"/>
            <person name="Walter F."/>
            <person name="Albersmeier A."/>
            <person name="Kalinowski J."/>
            <person name="Ruckert C."/>
        </authorList>
    </citation>
    <scope>NUCLEOTIDE SEQUENCE</scope>
    <source>
        <strain evidence="2">NBRC 110071</strain>
    </source>
</reference>
<evidence type="ECO:0000256" key="1">
    <source>
        <dbReference type="SAM" id="Phobius"/>
    </source>
</evidence>
<dbReference type="EMBL" id="BSNM01000026">
    <property type="protein sequence ID" value="GLQ33290.1"/>
    <property type="molecule type" value="Genomic_DNA"/>
</dbReference>
<keyword evidence="1" id="KW-0472">Membrane</keyword>
<dbReference type="Proteomes" id="UP001161389">
    <property type="component" value="Unassembled WGS sequence"/>
</dbReference>
<protein>
    <submittedName>
        <fullName evidence="2">Uncharacterized protein</fullName>
    </submittedName>
</protein>
<accession>A0AA37SE01</accession>
<organism evidence="2 3">
    <name type="scientific">Litoribrevibacter albus</name>
    <dbReference type="NCBI Taxonomy" id="1473156"/>
    <lineage>
        <taxon>Bacteria</taxon>
        <taxon>Pseudomonadati</taxon>
        <taxon>Pseudomonadota</taxon>
        <taxon>Gammaproteobacteria</taxon>
        <taxon>Oceanospirillales</taxon>
        <taxon>Oceanospirillaceae</taxon>
        <taxon>Litoribrevibacter</taxon>
    </lineage>
</organism>
<keyword evidence="1" id="KW-1133">Transmembrane helix</keyword>
<keyword evidence="3" id="KW-1185">Reference proteome</keyword>
<dbReference type="AlphaFoldDB" id="A0AA37SE01"/>
<reference evidence="2" key="2">
    <citation type="submission" date="2023-01" db="EMBL/GenBank/DDBJ databases">
        <title>Draft genome sequence of Litoribrevibacter albus strain NBRC 110071.</title>
        <authorList>
            <person name="Sun Q."/>
            <person name="Mori K."/>
        </authorList>
    </citation>
    <scope>NUCLEOTIDE SEQUENCE</scope>
    <source>
        <strain evidence="2">NBRC 110071</strain>
    </source>
</reference>
<comment type="caution">
    <text evidence="2">The sequence shown here is derived from an EMBL/GenBank/DDBJ whole genome shotgun (WGS) entry which is preliminary data.</text>
</comment>
<proteinExistence type="predicted"/>